<dbReference type="AlphaFoldDB" id="A0A271LTA5"/>
<gene>
    <name evidence="1" type="ORF">CIT26_04655</name>
</gene>
<accession>A0A271LTA5</accession>
<comment type="caution">
    <text evidence="1">The sequence shown here is derived from an EMBL/GenBank/DDBJ whole genome shotgun (WGS) entry which is preliminary data.</text>
</comment>
<keyword evidence="2" id="KW-1185">Reference proteome</keyword>
<dbReference type="Proteomes" id="UP000216442">
    <property type="component" value="Unassembled WGS sequence"/>
</dbReference>
<evidence type="ECO:0000313" key="2">
    <source>
        <dbReference type="Proteomes" id="UP000216442"/>
    </source>
</evidence>
<protein>
    <submittedName>
        <fullName evidence="1">Uncharacterized protein</fullName>
    </submittedName>
</protein>
<reference evidence="1 2" key="1">
    <citation type="submission" date="2017-08" db="EMBL/GenBank/DDBJ databases">
        <title>Mesorhizobium wenxinae sp. nov., a novel rhizobial species isolated from root nodules of chickpea (Cicer arietinum L.).</title>
        <authorList>
            <person name="Zhang J."/>
        </authorList>
    </citation>
    <scope>NUCLEOTIDE SEQUENCE [LARGE SCALE GENOMIC DNA]</scope>
    <source>
        <strain evidence="1 2">SDW018</strain>
    </source>
</reference>
<evidence type="ECO:0000313" key="1">
    <source>
        <dbReference type="EMBL" id="PAQ11309.1"/>
    </source>
</evidence>
<dbReference type="EMBL" id="NPKJ01000019">
    <property type="protein sequence ID" value="PAQ11309.1"/>
    <property type="molecule type" value="Genomic_DNA"/>
</dbReference>
<sequence length="61" mass="6765">MRLADGKGYVGGLGMAVRIAMRPLKSGRFRRCRWCGTCDQLETHDRVGPPTIRALGGYAER</sequence>
<organism evidence="1 2">
    <name type="scientific">Mesorhizobium temperatum</name>
    <dbReference type="NCBI Taxonomy" id="241416"/>
    <lineage>
        <taxon>Bacteria</taxon>
        <taxon>Pseudomonadati</taxon>
        <taxon>Pseudomonadota</taxon>
        <taxon>Alphaproteobacteria</taxon>
        <taxon>Hyphomicrobiales</taxon>
        <taxon>Phyllobacteriaceae</taxon>
        <taxon>Mesorhizobium</taxon>
    </lineage>
</organism>
<proteinExistence type="predicted"/>
<name>A0A271LTA5_9HYPH</name>